<dbReference type="AlphaFoldDB" id="A0A7I8JIF4"/>
<name>A0A7I8JIF4_SPIIN</name>
<dbReference type="InterPro" id="IPR040420">
    <property type="entry name" value="At1g76660-like"/>
</dbReference>
<feature type="compositionally biased region" description="Low complexity" evidence="1">
    <location>
        <begin position="192"/>
        <end position="210"/>
    </location>
</feature>
<dbReference type="EMBL" id="CACRZD030000013">
    <property type="protein sequence ID" value="CAA6669948.1"/>
    <property type="molecule type" value="Genomic_DNA"/>
</dbReference>
<feature type="region of interest" description="Disordered" evidence="1">
    <location>
        <begin position="48"/>
        <end position="175"/>
    </location>
</feature>
<feature type="compositionally biased region" description="Low complexity" evidence="1">
    <location>
        <begin position="66"/>
        <end position="76"/>
    </location>
</feature>
<evidence type="ECO:0000256" key="1">
    <source>
        <dbReference type="SAM" id="MobiDB-lite"/>
    </source>
</evidence>
<evidence type="ECO:0000313" key="3">
    <source>
        <dbReference type="Proteomes" id="UP001189122"/>
    </source>
</evidence>
<organism evidence="2">
    <name type="scientific">Spirodela intermedia</name>
    <name type="common">Intermediate duckweed</name>
    <dbReference type="NCBI Taxonomy" id="51605"/>
    <lineage>
        <taxon>Eukaryota</taxon>
        <taxon>Viridiplantae</taxon>
        <taxon>Streptophyta</taxon>
        <taxon>Embryophyta</taxon>
        <taxon>Tracheophyta</taxon>
        <taxon>Spermatophyta</taxon>
        <taxon>Magnoliopsida</taxon>
        <taxon>Liliopsida</taxon>
        <taxon>Araceae</taxon>
        <taxon>Lemnoideae</taxon>
        <taxon>Spirodela</taxon>
    </lineage>
</organism>
<evidence type="ECO:0000313" key="2">
    <source>
        <dbReference type="EMBL" id="CAA2630705.1"/>
    </source>
</evidence>
<gene>
    <name evidence="2" type="ORF">SI7747_13016351</name>
</gene>
<feature type="region of interest" description="Disordered" evidence="1">
    <location>
        <begin position="192"/>
        <end position="270"/>
    </location>
</feature>
<protein>
    <submittedName>
        <fullName evidence="2">Uncharacterized protein</fullName>
    </submittedName>
</protein>
<feature type="compositionally biased region" description="Gly residues" evidence="1">
    <location>
        <begin position="1"/>
        <end position="20"/>
    </location>
</feature>
<feature type="compositionally biased region" description="Polar residues" evidence="1">
    <location>
        <begin position="151"/>
        <end position="161"/>
    </location>
</feature>
<keyword evidence="3" id="KW-1185">Reference proteome</keyword>
<dbReference type="PANTHER" id="PTHR31798:SF3">
    <property type="entry name" value="OS01G0103800 PROTEIN"/>
    <property type="match status" value="1"/>
</dbReference>
<feature type="compositionally biased region" description="Polar residues" evidence="1">
    <location>
        <begin position="102"/>
        <end position="120"/>
    </location>
</feature>
<feature type="compositionally biased region" description="Low complexity" evidence="1">
    <location>
        <begin position="86"/>
        <end position="101"/>
    </location>
</feature>
<dbReference type="PANTHER" id="PTHR31798">
    <property type="entry name" value="HYDROXYPROLINE-RICH GLYCOPROTEIN-LIKE"/>
    <property type="match status" value="1"/>
</dbReference>
<dbReference type="EMBL" id="LR743600">
    <property type="protein sequence ID" value="CAA2630705.1"/>
    <property type="molecule type" value="Genomic_DNA"/>
</dbReference>
<proteinExistence type="predicted"/>
<accession>A0A7I8JIF4</accession>
<feature type="region of interest" description="Disordered" evidence="1">
    <location>
        <begin position="1"/>
        <end position="28"/>
    </location>
</feature>
<dbReference type="Proteomes" id="UP001189122">
    <property type="component" value="Unassembled WGS sequence"/>
</dbReference>
<reference evidence="2 3" key="1">
    <citation type="submission" date="2019-12" db="EMBL/GenBank/DDBJ databases">
        <authorList>
            <person name="Scholz U."/>
            <person name="Mascher M."/>
            <person name="Fiebig A."/>
        </authorList>
    </citation>
    <scope>NUCLEOTIDE SEQUENCE</scope>
</reference>
<sequence length="270" mass="26814">MAGNGPGGDGSGSGRGGAGTGASISAAAAAMGSRRRWGGCFGGLSCFGSQGRAKRVVPSSTRVVEGNGPRNRGNGPQAPAPSIQTAAIAPSLLAPPSSPASFTHSAVPSTAQSPSCFLSISGSSPGGGPSATMLPPAPTPTRPARVPPVFSTFTTEPSTAPLTPPPELAHLTTPSSPDVPYARFLSSSLAAAGKGAAGSDLQATAPPLRRGSGGGPRPRGDRRRVGSAAWGKRASRSFRMVTSVSDAEVDYRRSSSARETLGGAAASRRK</sequence>